<feature type="domain" description="Knr4/Smi1-like" evidence="1">
    <location>
        <begin position="204"/>
        <end position="337"/>
    </location>
</feature>
<accession>A0ABR7LNU1</accession>
<feature type="domain" description="Knr4/Smi1-like" evidence="1">
    <location>
        <begin position="30"/>
        <end position="151"/>
    </location>
</feature>
<protein>
    <submittedName>
        <fullName evidence="2">SMI1/KNR4 family protein</fullName>
    </submittedName>
</protein>
<dbReference type="SMART" id="SM00860">
    <property type="entry name" value="SMI1_KNR4"/>
    <property type="match status" value="2"/>
</dbReference>
<evidence type="ECO:0000259" key="1">
    <source>
        <dbReference type="SMART" id="SM00860"/>
    </source>
</evidence>
<evidence type="ECO:0000313" key="2">
    <source>
        <dbReference type="EMBL" id="MBC6466517.1"/>
    </source>
</evidence>
<evidence type="ECO:0000313" key="3">
    <source>
        <dbReference type="Proteomes" id="UP000805614"/>
    </source>
</evidence>
<name>A0ABR7LNU1_9ACTN</name>
<dbReference type="InterPro" id="IPR018958">
    <property type="entry name" value="Knr4/Smi1-like_dom"/>
</dbReference>
<reference evidence="2 3" key="1">
    <citation type="submission" date="2020-06" db="EMBL/GenBank/DDBJ databases">
        <title>Actinomadura xiongansis sp. nov., isolated from soil of Baiyangdian.</title>
        <authorList>
            <person name="Zhang X."/>
        </authorList>
    </citation>
    <scope>NUCLEOTIDE SEQUENCE [LARGE SCALE GENOMIC DNA]</scope>
    <source>
        <strain evidence="2 3">HBUM206468</strain>
    </source>
</reference>
<dbReference type="EMBL" id="JABVEC010000008">
    <property type="protein sequence ID" value="MBC6466517.1"/>
    <property type="molecule type" value="Genomic_DNA"/>
</dbReference>
<comment type="caution">
    <text evidence="2">The sequence shown here is derived from an EMBL/GenBank/DDBJ whole genome shotgun (WGS) entry which is preliminary data.</text>
</comment>
<keyword evidence="3" id="KW-1185">Reference proteome</keyword>
<organism evidence="2 3">
    <name type="scientific">Actinomadura alba</name>
    <dbReference type="NCBI Taxonomy" id="406431"/>
    <lineage>
        <taxon>Bacteria</taxon>
        <taxon>Bacillati</taxon>
        <taxon>Actinomycetota</taxon>
        <taxon>Actinomycetes</taxon>
        <taxon>Streptosporangiales</taxon>
        <taxon>Thermomonosporaceae</taxon>
        <taxon>Actinomadura</taxon>
    </lineage>
</organism>
<proteinExistence type="predicted"/>
<gene>
    <name evidence="2" type="ORF">HKK74_13525</name>
</gene>
<dbReference type="Proteomes" id="UP000805614">
    <property type="component" value="Unassembled WGS sequence"/>
</dbReference>
<dbReference type="RefSeq" id="WP_187243522.1">
    <property type="nucleotide sequence ID" value="NZ_BAAAOK010000009.1"/>
</dbReference>
<sequence length="370" mass="40957">MTSKIDDEPPNTPTAADLRDAGRALAATIQIIPEDDRGWEPRFPDVPFPDDYVALISRTGPGTLAGILRLLAPGCGNGSERFDGFDLETEQRRHVAPHEKARLWGVFSSGETCWWLPIHRDPARWLLVVSGNGDQQLNITTAEFLTEWLDGRLDMPVLSLPPVPRERALTRAGHTAAALAPVPVQEATRDPLAQLLTIIGPGTPRTYDWEAIERDLGVTRLPTDYKRLHEAYKPRVALNGIFVAEPADLASMHQLHTALLRNWCEDDDRPEDADPQDYYTVHPDPGGLPLLFCASTEGRDILCWDTANPDPDKWPIVNVSFGGPDVFDGTLTEVLVGELTRNGDGFGLTSFELGDPAEWAWPIWGPRARE</sequence>